<reference evidence="2" key="1">
    <citation type="journal article" date="2014" name="Microb. Cell Fact.">
        <title>Exploiting Issatchenkia orientalis SD108 for succinic acid production.</title>
        <authorList>
            <person name="Xiao H."/>
            <person name="Shao Z."/>
            <person name="Jiang Y."/>
            <person name="Dole S."/>
            <person name="Zhao H."/>
        </authorList>
    </citation>
    <scope>NUCLEOTIDE SEQUENCE [LARGE SCALE GENOMIC DNA]</scope>
    <source>
        <strain evidence="2">SD108</strain>
    </source>
</reference>
<comment type="caution">
    <text evidence="1">The sequence shown here is derived from an EMBL/GenBank/DDBJ whole genome shotgun (WGS) entry which is preliminary data.</text>
</comment>
<gene>
    <name evidence="1" type="ORF">JL09_g6371</name>
</gene>
<dbReference type="AlphaFoldDB" id="A0A099NRB9"/>
<protein>
    <submittedName>
        <fullName evidence="1">Uncharacterized protein</fullName>
    </submittedName>
</protein>
<name>A0A099NRB9_PICKU</name>
<dbReference type="EMBL" id="JQFK01001596">
    <property type="protein sequence ID" value="KGK34482.1"/>
    <property type="molecule type" value="Genomic_DNA"/>
</dbReference>
<dbReference type="Proteomes" id="UP000029867">
    <property type="component" value="Unassembled WGS sequence"/>
</dbReference>
<dbReference type="HOGENOM" id="CLU_3417280_0_0_1"/>
<proteinExistence type="predicted"/>
<evidence type="ECO:0000313" key="2">
    <source>
        <dbReference type="Proteomes" id="UP000029867"/>
    </source>
</evidence>
<sequence>MLTRTRTSLAVTYYTFAVAKLPVTQK</sequence>
<evidence type="ECO:0000313" key="1">
    <source>
        <dbReference type="EMBL" id="KGK34482.1"/>
    </source>
</evidence>
<accession>A0A099NRB9</accession>
<organism evidence="1 2">
    <name type="scientific">Pichia kudriavzevii</name>
    <name type="common">Yeast</name>
    <name type="synonym">Issatchenkia orientalis</name>
    <dbReference type="NCBI Taxonomy" id="4909"/>
    <lineage>
        <taxon>Eukaryota</taxon>
        <taxon>Fungi</taxon>
        <taxon>Dikarya</taxon>
        <taxon>Ascomycota</taxon>
        <taxon>Saccharomycotina</taxon>
        <taxon>Pichiomycetes</taxon>
        <taxon>Pichiales</taxon>
        <taxon>Pichiaceae</taxon>
        <taxon>Pichia</taxon>
    </lineage>
</organism>